<proteinExistence type="predicted"/>
<dbReference type="Proteomes" id="UP001519343">
    <property type="component" value="Unassembled WGS sequence"/>
</dbReference>
<evidence type="ECO:0000313" key="2">
    <source>
        <dbReference type="Proteomes" id="UP001519343"/>
    </source>
</evidence>
<reference evidence="1 2" key="1">
    <citation type="submission" date="2021-03" db="EMBL/GenBank/DDBJ databases">
        <title>Genomic Encyclopedia of Type Strains, Phase IV (KMG-IV): sequencing the most valuable type-strain genomes for metagenomic binning, comparative biology and taxonomic classification.</title>
        <authorList>
            <person name="Goeker M."/>
        </authorList>
    </citation>
    <scope>NUCLEOTIDE SEQUENCE [LARGE SCALE GENOMIC DNA]</scope>
    <source>
        <strain evidence="1 2">DSM 24738</strain>
    </source>
</reference>
<gene>
    <name evidence="1" type="ORF">J2Z37_003487</name>
</gene>
<protein>
    <submittedName>
        <fullName evidence="1">Uncharacterized protein</fullName>
    </submittedName>
</protein>
<sequence length="39" mass="4495">MKMAFYTTVVSLLGIKLLKNADGHFFIKVWRGKVRPIKS</sequence>
<accession>A0ABS4GTB2</accession>
<evidence type="ECO:0000313" key="1">
    <source>
        <dbReference type="EMBL" id="MBP1933474.1"/>
    </source>
</evidence>
<name>A0ABS4GTB2_9BACL</name>
<organism evidence="1 2">
    <name type="scientific">Ammoniphilus resinae</name>
    <dbReference type="NCBI Taxonomy" id="861532"/>
    <lineage>
        <taxon>Bacteria</taxon>
        <taxon>Bacillati</taxon>
        <taxon>Bacillota</taxon>
        <taxon>Bacilli</taxon>
        <taxon>Bacillales</taxon>
        <taxon>Paenibacillaceae</taxon>
        <taxon>Aneurinibacillus group</taxon>
        <taxon>Ammoniphilus</taxon>
    </lineage>
</organism>
<comment type="caution">
    <text evidence="1">The sequence shown here is derived from an EMBL/GenBank/DDBJ whole genome shotgun (WGS) entry which is preliminary data.</text>
</comment>
<dbReference type="EMBL" id="JAGGKT010000011">
    <property type="protein sequence ID" value="MBP1933474.1"/>
    <property type="molecule type" value="Genomic_DNA"/>
</dbReference>
<keyword evidence="2" id="KW-1185">Reference proteome</keyword>